<feature type="chain" id="PRO_5035359171" evidence="1">
    <location>
        <begin position="18"/>
        <end position="330"/>
    </location>
</feature>
<feature type="signal peptide" evidence="1">
    <location>
        <begin position="1"/>
        <end position="17"/>
    </location>
</feature>
<evidence type="ECO:0000313" key="4">
    <source>
        <dbReference type="Proteomes" id="UP000659654"/>
    </source>
</evidence>
<reference evidence="2" key="2">
    <citation type="submission" date="2020-09" db="EMBL/GenBank/DDBJ databases">
        <authorList>
            <person name="Kikuchi T."/>
        </authorList>
    </citation>
    <scope>NUCLEOTIDE SEQUENCE</scope>
    <source>
        <strain evidence="2">Ka4C1</strain>
    </source>
</reference>
<protein>
    <submittedName>
        <fullName evidence="2">(pine wood nematode) hypothetical protein</fullName>
    </submittedName>
</protein>
<evidence type="ECO:0000313" key="2">
    <source>
        <dbReference type="EMBL" id="CAD5224595.1"/>
    </source>
</evidence>
<keyword evidence="1" id="KW-0732">Signal</keyword>
<dbReference type="EMBL" id="CAJFCV020000004">
    <property type="protein sequence ID" value="CAG9113405.1"/>
    <property type="molecule type" value="Genomic_DNA"/>
</dbReference>
<evidence type="ECO:0000313" key="3">
    <source>
        <dbReference type="Proteomes" id="UP000095284"/>
    </source>
</evidence>
<evidence type="ECO:0000256" key="1">
    <source>
        <dbReference type="SAM" id="SignalP"/>
    </source>
</evidence>
<accession>A0A1I7RM01</accession>
<dbReference type="EMBL" id="CAJFDI010000004">
    <property type="protein sequence ID" value="CAD5224595.1"/>
    <property type="molecule type" value="Genomic_DNA"/>
</dbReference>
<proteinExistence type="predicted"/>
<dbReference type="Proteomes" id="UP000095284">
    <property type="component" value="Unplaced"/>
</dbReference>
<dbReference type="Proteomes" id="UP000659654">
    <property type="component" value="Unassembled WGS sequence"/>
</dbReference>
<sequence length="330" mass="36732">MSTTLTFFSLLLTTAAGAKTLFYVQVHFFMEVSVPAMRNTTASVQDCVDLAAQRDDVKVIMYKGTTCYGYTGIGGYTYRSEKGYGYVRMEGCLKTSTINTERLLVDVMYGESICTNVSGKYLPARVNTTYDVNSGYCQVTVSRGGKSPTVRQEPYVNADGFPNWMVGRVVNKTSGNMTNYVMTRGQVTNITRYTCQPYVGQRTIYNNRTYCFNETDSFSSSETTSKNYCADVFDGGKTVEFIHPLLYTYVFGYRTWQNATAFAGLLKNDQSGYSFVGSSSSVNITSLNWKSGYPKGGKFVMMNSDYELEDMNGPFNSTIKCMSDPVLIGN</sequence>
<reference evidence="5" key="1">
    <citation type="submission" date="2016-11" db="UniProtKB">
        <authorList>
            <consortium name="WormBaseParasite"/>
        </authorList>
    </citation>
    <scope>IDENTIFICATION</scope>
</reference>
<dbReference type="WBParaSite" id="BXY_0173600.1">
    <property type="protein sequence ID" value="BXY_0173600.1"/>
    <property type="gene ID" value="BXY_0173600"/>
</dbReference>
<gene>
    <name evidence="2" type="ORF">BXYJ_LOCUS8122</name>
</gene>
<name>A0A1I7RM01_BURXY</name>
<keyword evidence="4" id="KW-1185">Reference proteome</keyword>
<dbReference type="Proteomes" id="UP000582659">
    <property type="component" value="Unassembled WGS sequence"/>
</dbReference>
<dbReference type="AlphaFoldDB" id="A0A1I7RM01"/>
<organism evidence="3 5">
    <name type="scientific">Bursaphelenchus xylophilus</name>
    <name type="common">Pinewood nematode worm</name>
    <name type="synonym">Aphelenchoides xylophilus</name>
    <dbReference type="NCBI Taxonomy" id="6326"/>
    <lineage>
        <taxon>Eukaryota</taxon>
        <taxon>Metazoa</taxon>
        <taxon>Ecdysozoa</taxon>
        <taxon>Nematoda</taxon>
        <taxon>Chromadorea</taxon>
        <taxon>Rhabditida</taxon>
        <taxon>Tylenchina</taxon>
        <taxon>Tylenchomorpha</taxon>
        <taxon>Aphelenchoidea</taxon>
        <taxon>Aphelenchoididae</taxon>
        <taxon>Bursaphelenchus</taxon>
    </lineage>
</organism>
<evidence type="ECO:0000313" key="5">
    <source>
        <dbReference type="WBParaSite" id="BXY_0173600.1"/>
    </source>
</evidence>